<sequence length="221" mass="24385">MQVGNARYIRRDDLPEAVPVFPLPGALLLPQGHLPLNIFEPRYLALFDRALSGNRLVGLVQPARVEEGMDITDVTPLAGVGCIGRVTSFAETGDGRYLTALTGVCRFRLMSELRSTNPYRSFEINPFMGDLKSEEEEDSVNRTRLLEAFRAYLDAEGLEVDWSHIEQASNLVLVNSLAMMAPFGAAEKQALLEAEDLKTRAELFVAITEFALAGDPGEKLQ</sequence>
<dbReference type="PANTHER" id="PTHR46732">
    <property type="entry name" value="ATP-DEPENDENT PROTEASE LA (LON) DOMAIN PROTEIN"/>
    <property type="match status" value="1"/>
</dbReference>
<organism evidence="2 3">
    <name type="scientific">Martelella alba</name>
    <dbReference type="NCBI Taxonomy" id="2590451"/>
    <lineage>
        <taxon>Bacteria</taxon>
        <taxon>Pseudomonadati</taxon>
        <taxon>Pseudomonadota</taxon>
        <taxon>Alphaproteobacteria</taxon>
        <taxon>Hyphomicrobiales</taxon>
        <taxon>Aurantimonadaceae</taxon>
        <taxon>Martelella</taxon>
    </lineage>
</organism>
<feature type="domain" description="Lon N-terminal" evidence="1">
    <location>
        <begin position="18"/>
        <end position="212"/>
    </location>
</feature>
<dbReference type="AlphaFoldDB" id="A0A506UEM6"/>
<name>A0A506UEM6_9HYPH</name>
<dbReference type="PANTHER" id="PTHR46732:SF8">
    <property type="entry name" value="ATP-DEPENDENT PROTEASE LA (LON) DOMAIN PROTEIN"/>
    <property type="match status" value="1"/>
</dbReference>
<protein>
    <submittedName>
        <fullName evidence="2">Peptidase S16</fullName>
    </submittedName>
</protein>
<comment type="caution">
    <text evidence="2">The sequence shown here is derived from an EMBL/GenBank/DDBJ whole genome shotgun (WGS) entry which is preliminary data.</text>
</comment>
<evidence type="ECO:0000259" key="1">
    <source>
        <dbReference type="PROSITE" id="PS51787"/>
    </source>
</evidence>
<dbReference type="OrthoDB" id="9806457at2"/>
<dbReference type="RefSeq" id="WP_141147960.1">
    <property type="nucleotide sequence ID" value="NZ_VHLG01000002.1"/>
</dbReference>
<dbReference type="PROSITE" id="PS51787">
    <property type="entry name" value="LON_N"/>
    <property type="match status" value="1"/>
</dbReference>
<reference evidence="2 3" key="1">
    <citation type="submission" date="2019-06" db="EMBL/GenBank/DDBJ databases">
        <authorList>
            <person name="Li M."/>
        </authorList>
    </citation>
    <scope>NUCLEOTIDE SEQUENCE [LARGE SCALE GENOMIC DNA]</scope>
    <source>
        <strain evidence="2 3">BGMRC2036</strain>
    </source>
</reference>
<evidence type="ECO:0000313" key="2">
    <source>
        <dbReference type="EMBL" id="TPW32450.1"/>
    </source>
</evidence>
<dbReference type="InterPro" id="IPR003111">
    <property type="entry name" value="Lon_prtase_N"/>
</dbReference>
<dbReference type="InterPro" id="IPR015947">
    <property type="entry name" value="PUA-like_sf"/>
</dbReference>
<dbReference type="InterPro" id="IPR046336">
    <property type="entry name" value="Lon_prtase_N_sf"/>
</dbReference>
<dbReference type="SUPFAM" id="SSF88697">
    <property type="entry name" value="PUA domain-like"/>
    <property type="match status" value="1"/>
</dbReference>
<dbReference type="SMART" id="SM00464">
    <property type="entry name" value="LON"/>
    <property type="match status" value="1"/>
</dbReference>
<dbReference type="Proteomes" id="UP000318801">
    <property type="component" value="Unassembled WGS sequence"/>
</dbReference>
<gene>
    <name evidence="2" type="ORF">FJU08_05500</name>
</gene>
<keyword evidence="3" id="KW-1185">Reference proteome</keyword>
<accession>A0A506UEM6</accession>
<dbReference type="Pfam" id="PF02190">
    <property type="entry name" value="LON_substr_bdg"/>
    <property type="match status" value="1"/>
</dbReference>
<evidence type="ECO:0000313" key="3">
    <source>
        <dbReference type="Proteomes" id="UP000318801"/>
    </source>
</evidence>
<dbReference type="Gene3D" id="2.30.130.40">
    <property type="entry name" value="LON domain-like"/>
    <property type="match status" value="1"/>
</dbReference>
<dbReference type="EMBL" id="VHLG01000002">
    <property type="protein sequence ID" value="TPW32450.1"/>
    <property type="molecule type" value="Genomic_DNA"/>
</dbReference>
<proteinExistence type="predicted"/>